<feature type="zinc finger region" description="C3H1-type" evidence="8">
    <location>
        <begin position="108"/>
        <end position="138"/>
    </location>
</feature>
<evidence type="ECO:0000259" key="11">
    <source>
        <dbReference type="PROSITE" id="PS50089"/>
    </source>
</evidence>
<dbReference type="GO" id="GO:0005737">
    <property type="term" value="C:cytoplasm"/>
    <property type="evidence" value="ECO:0007669"/>
    <property type="project" value="UniProtKB-SubCell"/>
</dbReference>
<dbReference type="Proteomes" id="UP000828390">
    <property type="component" value="Unassembled WGS sequence"/>
</dbReference>
<keyword evidence="7 8" id="KW-0862">Zinc</keyword>
<name>A0A9D4M1M3_DREPO</name>
<protein>
    <recommendedName>
        <fullName evidence="15">Unkempt protein</fullName>
    </recommendedName>
</protein>
<dbReference type="Gene3D" id="4.10.1000.10">
    <property type="entry name" value="Zinc finger, CCCH-type"/>
    <property type="match status" value="2"/>
</dbReference>
<dbReference type="InterPro" id="IPR057295">
    <property type="entry name" value="UNK_Znf_4"/>
</dbReference>
<dbReference type="PANTHER" id="PTHR14493">
    <property type="entry name" value="UNKEMPT FAMILY MEMBER"/>
    <property type="match status" value="1"/>
</dbReference>
<keyword evidence="14" id="KW-1185">Reference proteome</keyword>
<dbReference type="EMBL" id="JAIWYP010000002">
    <property type="protein sequence ID" value="KAH3869212.1"/>
    <property type="molecule type" value="Genomic_DNA"/>
</dbReference>
<dbReference type="InterPro" id="IPR040594">
    <property type="entry name" value="UNK_Znf_1"/>
</dbReference>
<organism evidence="13 14">
    <name type="scientific">Dreissena polymorpha</name>
    <name type="common">Zebra mussel</name>
    <name type="synonym">Mytilus polymorpha</name>
    <dbReference type="NCBI Taxonomy" id="45954"/>
    <lineage>
        <taxon>Eukaryota</taxon>
        <taxon>Metazoa</taxon>
        <taxon>Spiralia</taxon>
        <taxon>Lophotrochozoa</taxon>
        <taxon>Mollusca</taxon>
        <taxon>Bivalvia</taxon>
        <taxon>Autobranchia</taxon>
        <taxon>Heteroconchia</taxon>
        <taxon>Euheterodonta</taxon>
        <taxon>Imparidentia</taxon>
        <taxon>Neoheterodontei</taxon>
        <taxon>Myida</taxon>
        <taxon>Dreissenoidea</taxon>
        <taxon>Dreissenidae</taxon>
        <taxon>Dreissena</taxon>
    </lineage>
</organism>
<keyword evidence="4 8" id="KW-0479">Metal-binding</keyword>
<dbReference type="InterPro" id="IPR001841">
    <property type="entry name" value="Znf_RING"/>
</dbReference>
<sequence>MSSESQALPTQTEKPPHYTYLKEFRTQQCPLFLQHKCTQHRPFTCFHWHFMNQRRRRPVRKRDGTFNYSPDIYCTKFDETTGICPDGDECPFLHRTAGDTERRYHLRYYKTGTCVYETDTKGNCVKNGPHCAFAHGPIDLRAPVYDIREMQAMEQNSDISSSPGTPSSGSLEKDRLLLEDPRWNDTNFVLANYKTETCKKPPRLCRQGYACPHFHNARDRRRTPKIAKYRSTPCPNVKHGDDWGDPTQCENGDNCGYCHTRTEQQFHPEASTFQSWALRNSELIYKSTKCNDMVQTNFCPRGAFCAFAHVEQEITTQREIIQQGSSFLAAMISNLLPASSVVTSNMGINLPVTSLSSTCSSASTLQTVMEETTTNGVHYPGNSWTKMPDPIGKERTNSTSGISILTSSSVSSLNNSYASSPLPEPIGKGRSSSLSSSITSTYSNDSFYTRSSMDRDDINQIKLRQQLKEIDQDPNLDSVEKAKRKQNLMLVHNLGSSGAFIGFGNNSMSLPNTTMSPFATAFYPPRDTVGSVIEHGLEDITLDDIDINNLDKEFDNDTNSLSSSISAGLSSGFGSTSIPIGIPPCNIQRGSIGSLSQSPTSPYGSFPHAIIPLQTQKESHTESYLGHHNHMKFSGSPFAEVNSMSPRSGPMGLHSPLYSQSVTGVGANGSASGDISKLLSDVNMYKTKLEHWEQAYNQAKAACEAWKKEAEDSSRKVKTMEDEKNSIVKQRDEALKKLKQDSSSMKTAGTVLQNMPTSAAELDAIMLPQLHHLRHQLKSDLEKIDQVIYKATKCVICQESNRCIATSPCNHCATCEKCAPSQTECPMCHAKIVQRVAMNYQL</sequence>
<comment type="subcellular location">
    <subcellularLocation>
        <location evidence="1">Cytoplasm</location>
    </subcellularLocation>
</comment>
<dbReference type="CDD" id="cd16614">
    <property type="entry name" value="RING-HC_UNK-like"/>
    <property type="match status" value="1"/>
</dbReference>
<dbReference type="InterPro" id="IPR013083">
    <property type="entry name" value="Znf_RING/FYVE/PHD"/>
</dbReference>
<evidence type="ECO:0000256" key="1">
    <source>
        <dbReference type="ARBA" id="ARBA00004496"/>
    </source>
</evidence>
<dbReference type="PROSITE" id="PS50103">
    <property type="entry name" value="ZF_C3H1"/>
    <property type="match status" value="3"/>
</dbReference>
<dbReference type="Gene3D" id="3.30.40.10">
    <property type="entry name" value="Zinc/RING finger domain, C3HC4 (zinc finger)"/>
    <property type="match status" value="1"/>
</dbReference>
<keyword evidence="6 8" id="KW-0863">Zinc-finger</keyword>
<feature type="region of interest" description="Disordered" evidence="10">
    <location>
        <begin position="416"/>
        <end position="437"/>
    </location>
</feature>
<gene>
    <name evidence="13" type="ORF">DPMN_032374</name>
</gene>
<evidence type="ECO:0000256" key="6">
    <source>
        <dbReference type="ARBA" id="ARBA00022771"/>
    </source>
</evidence>
<accession>A0A9D4M1M3</accession>
<evidence type="ECO:0000313" key="14">
    <source>
        <dbReference type="Proteomes" id="UP000828390"/>
    </source>
</evidence>
<dbReference type="AlphaFoldDB" id="A0A9D4M1M3"/>
<feature type="region of interest" description="Disordered" evidence="10">
    <location>
        <begin position="374"/>
        <end position="399"/>
    </location>
</feature>
<evidence type="ECO:0000256" key="5">
    <source>
        <dbReference type="ARBA" id="ARBA00022737"/>
    </source>
</evidence>
<dbReference type="Pfam" id="PF23035">
    <property type="entry name" value="zf-CCCH_UNK-like_4th"/>
    <property type="match status" value="1"/>
</dbReference>
<evidence type="ECO:0000256" key="3">
    <source>
        <dbReference type="ARBA" id="ARBA00022490"/>
    </source>
</evidence>
<proteinExistence type="inferred from homology"/>
<evidence type="ECO:0000259" key="12">
    <source>
        <dbReference type="PROSITE" id="PS50103"/>
    </source>
</evidence>
<keyword evidence="5" id="KW-0677">Repeat</keyword>
<dbReference type="InterPro" id="IPR000571">
    <property type="entry name" value="Znf_CCCH"/>
</dbReference>
<evidence type="ECO:0000256" key="4">
    <source>
        <dbReference type="ARBA" id="ARBA00022723"/>
    </source>
</evidence>
<dbReference type="SUPFAM" id="SSF90229">
    <property type="entry name" value="CCCH zinc finger"/>
    <property type="match status" value="1"/>
</dbReference>
<evidence type="ECO:0000256" key="7">
    <source>
        <dbReference type="ARBA" id="ARBA00022833"/>
    </source>
</evidence>
<feature type="zinc finger region" description="C3H1-type" evidence="8">
    <location>
        <begin position="68"/>
        <end position="97"/>
    </location>
</feature>
<evidence type="ECO:0000256" key="2">
    <source>
        <dbReference type="ARBA" id="ARBA00008808"/>
    </source>
</evidence>
<dbReference type="Pfam" id="PF13920">
    <property type="entry name" value="zf-C3HC4_3"/>
    <property type="match status" value="1"/>
</dbReference>
<dbReference type="InterPro" id="IPR036855">
    <property type="entry name" value="Znf_CCCH_sf"/>
</dbReference>
<feature type="domain" description="C3H1-type" evidence="12">
    <location>
        <begin position="284"/>
        <end position="312"/>
    </location>
</feature>
<feature type="coiled-coil region" evidence="9">
    <location>
        <begin position="682"/>
        <end position="737"/>
    </location>
</feature>
<dbReference type="InterPro" id="IPR057296">
    <property type="entry name" value="UNK_Znf_5"/>
</dbReference>
<evidence type="ECO:0008006" key="15">
    <source>
        <dbReference type="Google" id="ProtNLM"/>
    </source>
</evidence>
<keyword evidence="3" id="KW-0963">Cytoplasm</keyword>
<dbReference type="InterPro" id="IPR045234">
    <property type="entry name" value="Unkempt-like"/>
</dbReference>
<feature type="domain" description="RING-type" evidence="11">
    <location>
        <begin position="794"/>
        <end position="829"/>
    </location>
</feature>
<dbReference type="SMART" id="SM00356">
    <property type="entry name" value="ZnF_C3H1"/>
    <property type="match status" value="5"/>
</dbReference>
<evidence type="ECO:0000256" key="8">
    <source>
        <dbReference type="PROSITE-ProRule" id="PRU00723"/>
    </source>
</evidence>
<dbReference type="PANTHER" id="PTHR14493:SF50">
    <property type="entry name" value="RING FINGER PROTEIN UNKEMPT"/>
    <property type="match status" value="1"/>
</dbReference>
<dbReference type="Pfam" id="PF23261">
    <property type="entry name" value="zf-CCCH_11"/>
    <property type="match status" value="1"/>
</dbReference>
<reference evidence="13" key="1">
    <citation type="journal article" date="2019" name="bioRxiv">
        <title>The Genome of the Zebra Mussel, Dreissena polymorpha: A Resource for Invasive Species Research.</title>
        <authorList>
            <person name="McCartney M.A."/>
            <person name="Auch B."/>
            <person name="Kono T."/>
            <person name="Mallez S."/>
            <person name="Zhang Y."/>
            <person name="Obille A."/>
            <person name="Becker A."/>
            <person name="Abrahante J.E."/>
            <person name="Garbe J."/>
            <person name="Badalamenti J.P."/>
            <person name="Herman A."/>
            <person name="Mangelson H."/>
            <person name="Liachko I."/>
            <person name="Sullivan S."/>
            <person name="Sone E.D."/>
            <person name="Koren S."/>
            <person name="Silverstein K.A.T."/>
            <person name="Beckman K.B."/>
            <person name="Gohl D.M."/>
        </authorList>
    </citation>
    <scope>NUCLEOTIDE SEQUENCE</scope>
    <source>
        <strain evidence="13">Duluth1</strain>
        <tissue evidence="13">Whole animal</tissue>
    </source>
</reference>
<dbReference type="PROSITE" id="PS50089">
    <property type="entry name" value="ZF_RING_2"/>
    <property type="match status" value="1"/>
</dbReference>
<comment type="caution">
    <text evidence="13">The sequence shown here is derived from an EMBL/GenBank/DDBJ whole genome shotgun (WGS) entry which is preliminary data.</text>
</comment>
<evidence type="ECO:0000256" key="9">
    <source>
        <dbReference type="SAM" id="Coils"/>
    </source>
</evidence>
<evidence type="ECO:0000256" key="10">
    <source>
        <dbReference type="SAM" id="MobiDB-lite"/>
    </source>
</evidence>
<evidence type="ECO:0000313" key="13">
    <source>
        <dbReference type="EMBL" id="KAH3869212.1"/>
    </source>
</evidence>
<dbReference type="GO" id="GO:0008270">
    <property type="term" value="F:zinc ion binding"/>
    <property type="evidence" value="ECO:0007669"/>
    <property type="project" value="UniProtKB-KW"/>
</dbReference>
<feature type="zinc finger region" description="C3H1-type" evidence="8">
    <location>
        <begin position="284"/>
        <end position="312"/>
    </location>
</feature>
<feature type="domain" description="C3H1-type" evidence="12">
    <location>
        <begin position="68"/>
        <end position="97"/>
    </location>
</feature>
<keyword evidence="9" id="KW-0175">Coiled coil</keyword>
<feature type="domain" description="C3H1-type" evidence="12">
    <location>
        <begin position="108"/>
        <end position="138"/>
    </location>
</feature>
<dbReference type="Pfam" id="PF25427">
    <property type="entry name" value="zf-CCCH_UNK"/>
    <property type="match status" value="1"/>
</dbReference>
<reference evidence="13" key="2">
    <citation type="submission" date="2020-11" db="EMBL/GenBank/DDBJ databases">
        <authorList>
            <person name="McCartney M.A."/>
            <person name="Auch B."/>
            <person name="Kono T."/>
            <person name="Mallez S."/>
            <person name="Becker A."/>
            <person name="Gohl D.M."/>
            <person name="Silverstein K.A.T."/>
            <person name="Koren S."/>
            <person name="Bechman K.B."/>
            <person name="Herman A."/>
            <person name="Abrahante J.E."/>
            <person name="Garbe J."/>
        </authorList>
    </citation>
    <scope>NUCLEOTIDE SEQUENCE</scope>
    <source>
        <strain evidence="13">Duluth1</strain>
        <tissue evidence="13">Whole animal</tissue>
    </source>
</reference>
<dbReference type="Pfam" id="PF18384">
    <property type="entry name" value="zf_CCCH_5"/>
    <property type="match status" value="1"/>
</dbReference>
<comment type="similarity">
    <text evidence="2">Belongs to the unkempt family.</text>
</comment>